<dbReference type="GO" id="GO:0042302">
    <property type="term" value="F:structural constituent of cuticle"/>
    <property type="evidence" value="ECO:0007669"/>
    <property type="project" value="InterPro"/>
</dbReference>
<dbReference type="Pfam" id="PF01484">
    <property type="entry name" value="Col_cuticle_N"/>
    <property type="match status" value="1"/>
</dbReference>
<feature type="transmembrane region" description="Helical" evidence="2">
    <location>
        <begin position="7"/>
        <end position="29"/>
    </location>
</feature>
<dbReference type="STRING" id="1147741.A0A0R3S4Q8"/>
<dbReference type="WBParaSite" id="EEL_0000977701-mRNA-1">
    <property type="protein sequence ID" value="EEL_0000977701-mRNA-1"/>
    <property type="gene ID" value="EEL_0000977701"/>
</dbReference>
<feature type="domain" description="Nematode cuticle collagen N-terminal" evidence="3">
    <location>
        <begin position="5"/>
        <end position="57"/>
    </location>
</feature>
<evidence type="ECO:0000313" key="4">
    <source>
        <dbReference type="Proteomes" id="UP000050640"/>
    </source>
</evidence>
<keyword evidence="4" id="KW-1185">Reference proteome</keyword>
<evidence type="ECO:0000259" key="3">
    <source>
        <dbReference type="SMART" id="SM01088"/>
    </source>
</evidence>
<dbReference type="Proteomes" id="UP000050640">
    <property type="component" value="Unplaced"/>
</dbReference>
<name>A0A0R3S4Q8_9BILA</name>
<reference evidence="5" key="1">
    <citation type="submission" date="2017-02" db="UniProtKB">
        <authorList>
            <consortium name="WormBaseParasite"/>
        </authorList>
    </citation>
    <scope>IDENTIFICATION</scope>
</reference>
<sequence length="120" mass="13547">MSIRIAVAFAIGLSVCVITVSLIIFIVIFNDINNLYDDVMDEMKEFKAVVDETWTKIVQLHFQSAGKTIFRRSFGSTFLKGTKRQSERCCRLYYAGSPGIPGPAAYYCSCSKLSKRKDQK</sequence>
<evidence type="ECO:0000313" key="5">
    <source>
        <dbReference type="WBParaSite" id="EEL_0000977701-mRNA-1"/>
    </source>
</evidence>
<evidence type="ECO:0000256" key="2">
    <source>
        <dbReference type="SAM" id="Phobius"/>
    </source>
</evidence>
<dbReference type="AlphaFoldDB" id="A0A0R3S4Q8"/>
<organism evidence="4 5">
    <name type="scientific">Elaeophora elaphi</name>
    <dbReference type="NCBI Taxonomy" id="1147741"/>
    <lineage>
        <taxon>Eukaryota</taxon>
        <taxon>Metazoa</taxon>
        <taxon>Ecdysozoa</taxon>
        <taxon>Nematoda</taxon>
        <taxon>Chromadorea</taxon>
        <taxon>Rhabditida</taxon>
        <taxon>Spirurina</taxon>
        <taxon>Spiruromorpha</taxon>
        <taxon>Filarioidea</taxon>
        <taxon>Onchocercidae</taxon>
        <taxon>Elaeophora</taxon>
    </lineage>
</organism>
<evidence type="ECO:0000256" key="1">
    <source>
        <dbReference type="ARBA" id="ARBA00022737"/>
    </source>
</evidence>
<accession>A0A0R3S4Q8</accession>
<keyword evidence="2" id="KW-0472">Membrane</keyword>
<dbReference type="SMART" id="SM01088">
    <property type="entry name" value="Col_cuticle_N"/>
    <property type="match status" value="1"/>
</dbReference>
<keyword evidence="1" id="KW-0677">Repeat</keyword>
<proteinExistence type="predicted"/>
<keyword evidence="2" id="KW-0812">Transmembrane</keyword>
<protein>
    <submittedName>
        <fullName evidence="5">Col_cuticle_N domain-containing protein</fullName>
    </submittedName>
</protein>
<keyword evidence="2" id="KW-1133">Transmembrane helix</keyword>
<dbReference type="InterPro" id="IPR002486">
    <property type="entry name" value="Col_cuticle_N"/>
</dbReference>